<dbReference type="AlphaFoldDB" id="A0A2H0LWT6"/>
<feature type="domain" description="Transcription factor zinc-finger" evidence="1">
    <location>
        <begin position="2"/>
        <end position="44"/>
    </location>
</feature>
<feature type="domain" description="Transcription factor zinc-finger" evidence="1">
    <location>
        <begin position="78"/>
        <end position="119"/>
    </location>
</feature>
<comment type="caution">
    <text evidence="2">The sequence shown here is derived from an EMBL/GenBank/DDBJ whole genome shotgun (WGS) entry which is preliminary data.</text>
</comment>
<evidence type="ECO:0000313" key="2">
    <source>
        <dbReference type="EMBL" id="PIQ88883.1"/>
    </source>
</evidence>
<gene>
    <name evidence="2" type="ORF">COV72_06295</name>
</gene>
<reference evidence="2 3" key="1">
    <citation type="submission" date="2017-09" db="EMBL/GenBank/DDBJ databases">
        <title>Depth-based differentiation of microbial function through sediment-hosted aquifers and enrichment of novel symbionts in the deep terrestrial subsurface.</title>
        <authorList>
            <person name="Probst A.J."/>
            <person name="Ladd B."/>
            <person name="Jarett J.K."/>
            <person name="Geller-Mcgrath D.E."/>
            <person name="Sieber C.M."/>
            <person name="Emerson J.B."/>
            <person name="Anantharaman K."/>
            <person name="Thomas B.C."/>
            <person name="Malmstrom R."/>
            <person name="Stieglmeier M."/>
            <person name="Klingl A."/>
            <person name="Woyke T."/>
            <person name="Ryan C.M."/>
            <person name="Banfield J.F."/>
        </authorList>
    </citation>
    <scope>NUCLEOTIDE SEQUENCE [LARGE SCALE GENOMIC DNA]</scope>
    <source>
        <strain evidence="2">CG11_big_fil_rev_8_21_14_0_20_42_13</strain>
    </source>
</reference>
<accession>A0A2H0LWT6</accession>
<name>A0A2H0LWT6_9BACT</name>
<evidence type="ECO:0000313" key="3">
    <source>
        <dbReference type="Proteomes" id="UP000229641"/>
    </source>
</evidence>
<sequence>MHCPKCVGKLEQVKIGEKNPLVIDRCFACGGLWFDKNELSSVINKEIIDTLEFEVETGTVNDQELLKEINFDKKEIACPRCKNNRKMEKIYSVRNKKVLIDYCKDCDGIWLDAGEYNKINKRSPIEEKLEVVIDFFRLYFPQVFKK</sequence>
<evidence type="ECO:0000259" key="1">
    <source>
        <dbReference type="Pfam" id="PF13453"/>
    </source>
</evidence>
<dbReference type="InterPro" id="IPR027392">
    <property type="entry name" value="TF_Znf"/>
</dbReference>
<protein>
    <recommendedName>
        <fullName evidence="1">Transcription factor zinc-finger domain-containing protein</fullName>
    </recommendedName>
</protein>
<organism evidence="2 3">
    <name type="scientific">Candidatus Ghiorseimicrobium undicola</name>
    <dbReference type="NCBI Taxonomy" id="1974746"/>
    <lineage>
        <taxon>Bacteria</taxon>
        <taxon>Pseudomonadati</taxon>
        <taxon>Candidatus Omnitrophota</taxon>
        <taxon>Candidatus Ghiorseimicrobium</taxon>
    </lineage>
</organism>
<dbReference type="EMBL" id="PCWA01000084">
    <property type="protein sequence ID" value="PIQ88883.1"/>
    <property type="molecule type" value="Genomic_DNA"/>
</dbReference>
<dbReference type="Proteomes" id="UP000229641">
    <property type="component" value="Unassembled WGS sequence"/>
</dbReference>
<dbReference type="Pfam" id="PF13453">
    <property type="entry name" value="Zn_ribbon_TFIIB"/>
    <property type="match status" value="2"/>
</dbReference>
<proteinExistence type="predicted"/>